<evidence type="ECO:0008006" key="3">
    <source>
        <dbReference type="Google" id="ProtNLM"/>
    </source>
</evidence>
<gene>
    <name evidence="1" type="ORF">E0489_08945</name>
</gene>
<organism evidence="1 2">
    <name type="scientific">Thermus tengchongensis</name>
    <dbReference type="NCBI Taxonomy" id="1214928"/>
    <lineage>
        <taxon>Bacteria</taxon>
        <taxon>Thermotogati</taxon>
        <taxon>Deinococcota</taxon>
        <taxon>Deinococci</taxon>
        <taxon>Thermales</taxon>
        <taxon>Thermaceae</taxon>
        <taxon>Thermus</taxon>
    </lineage>
</organism>
<evidence type="ECO:0000313" key="1">
    <source>
        <dbReference type="EMBL" id="TFU15683.1"/>
    </source>
</evidence>
<protein>
    <recommendedName>
        <fullName evidence="3">Transcriptional regulator HTH-type FeoC domain-containing protein</fullName>
    </recommendedName>
</protein>
<accession>A0ABY2K5S1</accession>
<sequence length="81" mass="8512">MERALELLKTPKTPAELARALGLTLAGAELLLAQLAQRGYVRPLGCGTGCRGCAFRGLCQGPGETYWVLQPGQTLPRSASG</sequence>
<comment type="caution">
    <text evidence="1">The sequence shown here is derived from an EMBL/GenBank/DDBJ whole genome shotgun (WGS) entry which is preliminary data.</text>
</comment>
<name>A0ABY2K5S1_9DEIN</name>
<dbReference type="InterPro" id="IPR036390">
    <property type="entry name" value="WH_DNA-bd_sf"/>
</dbReference>
<reference evidence="1 2" key="1">
    <citation type="submission" date="2019-03" db="EMBL/GenBank/DDBJ databases">
        <title>Thermus tengchongensis species for the arsenic transformation mechanism.</title>
        <authorList>
            <person name="Yuan G.C."/>
        </authorList>
    </citation>
    <scope>NUCLEOTIDE SEQUENCE [LARGE SCALE GENOMIC DNA]</scope>
    <source>
        <strain evidence="1 2">15Y</strain>
    </source>
</reference>
<dbReference type="Proteomes" id="UP000297244">
    <property type="component" value="Unassembled WGS sequence"/>
</dbReference>
<evidence type="ECO:0000313" key="2">
    <source>
        <dbReference type="Proteomes" id="UP000297244"/>
    </source>
</evidence>
<dbReference type="RefSeq" id="WP_135343627.1">
    <property type="nucleotide sequence ID" value="NZ_ML214249.1"/>
</dbReference>
<dbReference type="SUPFAM" id="SSF46785">
    <property type="entry name" value="Winged helix' DNA-binding domain"/>
    <property type="match status" value="1"/>
</dbReference>
<proteinExistence type="predicted"/>
<keyword evidence="2" id="KW-1185">Reference proteome</keyword>
<dbReference type="EMBL" id="SKBL01000014">
    <property type="protein sequence ID" value="TFU15683.1"/>
    <property type="molecule type" value="Genomic_DNA"/>
</dbReference>